<keyword evidence="10" id="KW-1185">Reference proteome</keyword>
<name>A0ABY7H7I4_9BACT</name>
<evidence type="ECO:0000256" key="2">
    <source>
        <dbReference type="ARBA" id="ARBA00022603"/>
    </source>
</evidence>
<dbReference type="EC" id="2.1.1.72" evidence="1"/>
<organism evidence="9 10">
    <name type="scientific">Nannocystis punicea</name>
    <dbReference type="NCBI Taxonomy" id="2995304"/>
    <lineage>
        <taxon>Bacteria</taxon>
        <taxon>Pseudomonadati</taxon>
        <taxon>Myxococcota</taxon>
        <taxon>Polyangia</taxon>
        <taxon>Nannocystales</taxon>
        <taxon>Nannocystaceae</taxon>
        <taxon>Nannocystis</taxon>
    </lineage>
</organism>
<feature type="compositionally biased region" description="Acidic residues" evidence="6">
    <location>
        <begin position="1232"/>
        <end position="1245"/>
    </location>
</feature>
<dbReference type="EMBL" id="CP114040">
    <property type="protein sequence ID" value="WAS95050.1"/>
    <property type="molecule type" value="Genomic_DNA"/>
</dbReference>
<keyword evidence="2 9" id="KW-0489">Methyltransferase</keyword>
<evidence type="ECO:0000259" key="7">
    <source>
        <dbReference type="Pfam" id="PF07669"/>
    </source>
</evidence>
<protein>
    <recommendedName>
        <fullName evidence="1">site-specific DNA-methyltransferase (adenine-specific)</fullName>
        <ecNumber evidence="1">2.1.1.72</ecNumber>
    </recommendedName>
</protein>
<dbReference type="Pfam" id="PF22654">
    <property type="entry name" value="DUF7008"/>
    <property type="match status" value="1"/>
</dbReference>
<evidence type="ECO:0000256" key="1">
    <source>
        <dbReference type="ARBA" id="ARBA00011900"/>
    </source>
</evidence>
<dbReference type="NCBIfam" id="NF033451">
    <property type="entry name" value="BREX_2_MTaseX"/>
    <property type="match status" value="1"/>
</dbReference>
<dbReference type="SUPFAM" id="SSF53335">
    <property type="entry name" value="S-adenosyl-L-methionine-dependent methyltransferases"/>
    <property type="match status" value="1"/>
</dbReference>
<evidence type="ECO:0000256" key="6">
    <source>
        <dbReference type="SAM" id="MobiDB-lite"/>
    </source>
</evidence>
<evidence type="ECO:0000313" key="10">
    <source>
        <dbReference type="Proteomes" id="UP001164459"/>
    </source>
</evidence>
<dbReference type="InterPro" id="IPR050953">
    <property type="entry name" value="N4_N6_ade-DNA_methylase"/>
</dbReference>
<dbReference type="InterPro" id="IPR011639">
    <property type="entry name" value="MethylTrfase_TaqI-like_dom"/>
</dbReference>
<feature type="domain" description="Type II methyltransferase M.TaqI-like" evidence="7">
    <location>
        <begin position="284"/>
        <end position="462"/>
    </location>
</feature>
<dbReference type="RefSeq" id="WP_269037382.1">
    <property type="nucleotide sequence ID" value="NZ_CP114040.1"/>
</dbReference>
<accession>A0ABY7H7I4</accession>
<dbReference type="InterPro" id="IPR029063">
    <property type="entry name" value="SAM-dependent_MTases_sf"/>
</dbReference>
<keyword evidence="3 9" id="KW-0808">Transferase</keyword>
<dbReference type="InterPro" id="IPR002052">
    <property type="entry name" value="DNA_methylase_N6_adenine_CS"/>
</dbReference>
<dbReference type="InterPro" id="IPR054277">
    <property type="entry name" value="DUF7008"/>
</dbReference>
<dbReference type="PROSITE" id="PS00092">
    <property type="entry name" value="N6_MTASE"/>
    <property type="match status" value="1"/>
</dbReference>
<dbReference type="PRINTS" id="PR00507">
    <property type="entry name" value="N12N6MTFRASE"/>
</dbReference>
<evidence type="ECO:0000313" key="9">
    <source>
        <dbReference type="EMBL" id="WAS95050.1"/>
    </source>
</evidence>
<evidence type="ECO:0000259" key="8">
    <source>
        <dbReference type="Pfam" id="PF22654"/>
    </source>
</evidence>
<gene>
    <name evidence="9" type="primary">pglX</name>
    <name evidence="9" type="ORF">O0S08_02715</name>
</gene>
<dbReference type="PANTHER" id="PTHR33841">
    <property type="entry name" value="DNA METHYLTRANSFERASE YEEA-RELATED"/>
    <property type="match status" value="1"/>
</dbReference>
<comment type="catalytic activity">
    <reaction evidence="5">
        <text>a 2'-deoxyadenosine in DNA + S-adenosyl-L-methionine = an N(6)-methyl-2'-deoxyadenosine in DNA + S-adenosyl-L-homocysteine + H(+)</text>
        <dbReference type="Rhea" id="RHEA:15197"/>
        <dbReference type="Rhea" id="RHEA-COMP:12418"/>
        <dbReference type="Rhea" id="RHEA-COMP:12419"/>
        <dbReference type="ChEBI" id="CHEBI:15378"/>
        <dbReference type="ChEBI" id="CHEBI:57856"/>
        <dbReference type="ChEBI" id="CHEBI:59789"/>
        <dbReference type="ChEBI" id="CHEBI:90615"/>
        <dbReference type="ChEBI" id="CHEBI:90616"/>
        <dbReference type="EC" id="2.1.1.72"/>
    </reaction>
</comment>
<evidence type="ECO:0000256" key="4">
    <source>
        <dbReference type="ARBA" id="ARBA00022691"/>
    </source>
</evidence>
<keyword evidence="4" id="KW-0949">S-adenosyl-L-methionine</keyword>
<dbReference type="Gene3D" id="3.40.50.150">
    <property type="entry name" value="Vaccinia Virus protein VP39"/>
    <property type="match status" value="1"/>
</dbReference>
<reference evidence="9" key="1">
    <citation type="submission" date="2022-11" db="EMBL/GenBank/DDBJ databases">
        <title>Minimal conservation of predation-associated metabolite biosynthetic gene clusters underscores biosynthetic potential of Myxococcota including descriptions for ten novel species: Archangium lansinium sp. nov., Myxococcus landrumus sp. nov., Nannocystis bai.</title>
        <authorList>
            <person name="Ahearne A."/>
            <person name="Stevens C."/>
            <person name="Dowd S."/>
        </authorList>
    </citation>
    <scope>NUCLEOTIDE SEQUENCE</scope>
    <source>
        <strain evidence="9">Fl3</strain>
    </source>
</reference>
<sequence length="1295" mass="144705">MTASETTCRWCKKAADSRHGSCLPKLLSPALKALEKDLLVRAKTERVEAGLKKAWEDEKKAGLTGLGFDPWRRERVTQLAVAWILSVVFVRTLEDRSYIDPRVAGATGEALRAAEDREALYLQIAPFLGPREYLLAVFRELSKLPGARDVFDTKHNPVWVLSPSSVGAQGLLDFFRKRDASGAPALVFSGEDTRFLGDLYQDLSETVRKRYALLQTPEFVEEFILDQTLDPAIAEFGLKDVSLIDPTCGSGHFLLGAFRRLLGRWQKEAPTKSIEDLARRALGQVFGVDINPYAVAIARFRLLLALLDAVGIKRLERAPNIKSNVVVADSLLHRFGTESDMQTRFSEQTSLDDIAWGDQLFRLENRGAVERVLSKRFHAVVGNPPYIKEKDKTKKRRLKELYDSITGRWALGAPFCQRFFDLAVADGFVGMINTSAWTKRDYGKVLIEKVLPRFDVQKVIDTSGCYLPGHGTPTLLLFGRNRSPAEAPIPAVLGKRGEQEPPADPARAPVWSEIIANHESVGFEGQYVSVESFTRLEARRHPWLLAGGGARSLHERLTKAAPSRLGQFAKSIGFDAITQASHLLEITKANYRRLGVEVETLLPYVNGDIVRDWSFQDTGIHIPVPYSRDTWELWRSLDAVPGLARFLWPHRTWMAIRSVSGDTRMPDVGLPHWAIPQLAIEKHRTHFSLVFGEVATHNHYVLDRGGKVFKQTAPLIKLMPGRSETDHQALCAYLNSSTVGFWDRLCFFQKGGDQVGEGARLSKTPWQRHLQRSGNILKQLPVPTLDGVRDKLGELVIAVEETVRHMAAQAPEQVVVSTLAKTPSLAALREARARSLAERVRLRGNLVSLQEEIDWRVYGLCGLPTVEAPTLGAVLVPVEPNHRPFEVRLAREVATDISASEWFRVHKREAPTDVGGPLADLYRQRLRLLGHPEHGKQLRLLETPETKRRWSPPDDAKAFLDVVRAWLLDRIEAPFRAQSQPELRTARQLALELGRDPAVAAAHELLTEESGLDLTKLISDLVDSEGVPFLAGYRYAETGMEKRASWEETWRLQRLEDEGKLKPELDHLKLKAIPLPDSYSPKDFLRHYWSLRSAVDVPQERFVTIPGGNTDEDTTPLVGWAGWNHLQFAQALSGLYQRRKTDDGWTKDRLVPLLAGIDERVPWLLQWHNEPSADFGGMKLGEFFRDFVAAEAHSLGVAAGDLRKWTPPAAPKRTTIDPAEVLAALAAWKPEVEEDEDEDGEETEPPEGPTDVELASAVGATKALVAKALKKLIADGLVEKLSGRPARYVATGDNT</sequence>
<feature type="domain" description="DUF7008" evidence="8">
    <location>
        <begin position="847"/>
        <end position="1212"/>
    </location>
</feature>
<dbReference type="GO" id="GO:0032259">
    <property type="term" value="P:methylation"/>
    <property type="evidence" value="ECO:0007669"/>
    <property type="project" value="UniProtKB-KW"/>
</dbReference>
<dbReference type="PANTHER" id="PTHR33841:SF1">
    <property type="entry name" value="DNA METHYLTRANSFERASE A"/>
    <property type="match status" value="1"/>
</dbReference>
<evidence type="ECO:0000256" key="5">
    <source>
        <dbReference type="ARBA" id="ARBA00047942"/>
    </source>
</evidence>
<dbReference type="Proteomes" id="UP001164459">
    <property type="component" value="Chromosome"/>
</dbReference>
<proteinExistence type="predicted"/>
<evidence type="ECO:0000256" key="3">
    <source>
        <dbReference type="ARBA" id="ARBA00022679"/>
    </source>
</evidence>
<feature type="region of interest" description="Disordered" evidence="6">
    <location>
        <begin position="1231"/>
        <end position="1254"/>
    </location>
</feature>
<dbReference type="Pfam" id="PF07669">
    <property type="entry name" value="Eco57I"/>
    <property type="match status" value="1"/>
</dbReference>
<dbReference type="GO" id="GO:0009007">
    <property type="term" value="F:site-specific DNA-methyltransferase (adenine-specific) activity"/>
    <property type="evidence" value="ECO:0007669"/>
    <property type="project" value="UniProtKB-EC"/>
</dbReference>